<dbReference type="AlphaFoldDB" id="A0AAV7LMH9"/>
<organism evidence="2 3">
    <name type="scientific">Pleurodeles waltl</name>
    <name type="common">Iberian ribbed newt</name>
    <dbReference type="NCBI Taxonomy" id="8319"/>
    <lineage>
        <taxon>Eukaryota</taxon>
        <taxon>Metazoa</taxon>
        <taxon>Chordata</taxon>
        <taxon>Craniata</taxon>
        <taxon>Vertebrata</taxon>
        <taxon>Euteleostomi</taxon>
        <taxon>Amphibia</taxon>
        <taxon>Batrachia</taxon>
        <taxon>Caudata</taxon>
        <taxon>Salamandroidea</taxon>
        <taxon>Salamandridae</taxon>
        <taxon>Pleurodelinae</taxon>
        <taxon>Pleurodeles</taxon>
    </lineage>
</organism>
<dbReference type="EMBL" id="JANPWB010000015">
    <property type="protein sequence ID" value="KAJ1090118.1"/>
    <property type="molecule type" value="Genomic_DNA"/>
</dbReference>
<gene>
    <name evidence="2" type="ORF">NDU88_003255</name>
</gene>
<evidence type="ECO:0000313" key="2">
    <source>
        <dbReference type="EMBL" id="KAJ1090118.1"/>
    </source>
</evidence>
<keyword evidence="3" id="KW-1185">Reference proteome</keyword>
<protein>
    <submittedName>
        <fullName evidence="2">Uncharacterized protein</fullName>
    </submittedName>
</protein>
<evidence type="ECO:0000256" key="1">
    <source>
        <dbReference type="SAM" id="MobiDB-lite"/>
    </source>
</evidence>
<accession>A0AAV7LMH9</accession>
<feature type="region of interest" description="Disordered" evidence="1">
    <location>
        <begin position="90"/>
        <end position="111"/>
    </location>
</feature>
<reference evidence="2" key="1">
    <citation type="journal article" date="2022" name="bioRxiv">
        <title>Sequencing and chromosome-scale assembly of the giantPleurodeles waltlgenome.</title>
        <authorList>
            <person name="Brown T."/>
            <person name="Elewa A."/>
            <person name="Iarovenko S."/>
            <person name="Subramanian E."/>
            <person name="Araus A.J."/>
            <person name="Petzold A."/>
            <person name="Susuki M."/>
            <person name="Suzuki K.-i.T."/>
            <person name="Hayashi T."/>
            <person name="Toyoda A."/>
            <person name="Oliveira C."/>
            <person name="Osipova E."/>
            <person name="Leigh N.D."/>
            <person name="Simon A."/>
            <person name="Yun M.H."/>
        </authorList>
    </citation>
    <scope>NUCLEOTIDE SEQUENCE</scope>
    <source>
        <strain evidence="2">20211129_DDA</strain>
        <tissue evidence="2">Liver</tissue>
    </source>
</reference>
<evidence type="ECO:0000313" key="3">
    <source>
        <dbReference type="Proteomes" id="UP001066276"/>
    </source>
</evidence>
<comment type="caution">
    <text evidence="2">The sequence shown here is derived from an EMBL/GenBank/DDBJ whole genome shotgun (WGS) entry which is preliminary data.</text>
</comment>
<proteinExistence type="predicted"/>
<name>A0AAV7LMH9_PLEWA</name>
<dbReference type="Proteomes" id="UP001066276">
    <property type="component" value="Chromosome 11"/>
</dbReference>
<sequence>MRALLSVLRSPAVLPPPNSRRDSLSQDSCLLPGGWTGDVGTSKRIVLPRCVAAAKLLEELAVTGILPAALGLDWIRGCLKERRVALLHGMRGGAPGRRPSETNGGRAGQSL</sequence>